<keyword evidence="2" id="KW-1185">Reference proteome</keyword>
<proteinExistence type="predicted"/>
<dbReference type="RefSeq" id="XP_060330035.1">
    <property type="nucleotide sequence ID" value="XM_060473332.1"/>
</dbReference>
<sequence length="528" mass="59477">MVEPIILRYLTTTILATMKECTDEIPLIHRAALAALLHFRTVGVPAAINGDLAWYLLQASRHTRWHLDIHIEGDWETLLSATNSLAHANRRFRIDTTDYPKYTLLVYTNDVQNPTGIDLIDEEPPNINEPPSQRRVDYCKVFFNCGLVGTHNFFLVQPGDIALLPFQLLLQRRMHGYTSPRVIESHETRKGRMHQDVAAIKAYLAKDPKREPWFIHSNQRRPFLQFLTDICTALPHAISVAQYLALLPPGYAHLSSAPQAPLFDAYLPLTKIPIAARRVPDVLYSSLHLHQAKEQSKLRKAMVQSQLLKAAIHDLPICIRALGYACYLTGPGDVPWYVLGYSKLPLDSRIHFLVIPVHEGSDVADLRRQLCKEGLLAKRSGGGYIFAKCIEHAPWCRVTIEQVDPRPDVEMGVTMDGIPVYSPSHLVFAELSECVKLADKPMKKDFEGGRKDNQLLRIIPAIRAFARAKMDLRSVVVDVEKREVFDRLVMDLCASHPGLMEDFAAIGFREVLGKRVSQSNDAVDALGP</sequence>
<reference evidence="1" key="1">
    <citation type="submission" date="2023-06" db="EMBL/GenBank/DDBJ databases">
        <authorList>
            <consortium name="Lawrence Berkeley National Laboratory"/>
            <person name="Ahrendt S."/>
            <person name="Sahu N."/>
            <person name="Indic B."/>
            <person name="Wong-Bajracharya J."/>
            <person name="Merenyi Z."/>
            <person name="Ke H.-M."/>
            <person name="Monk M."/>
            <person name="Kocsube S."/>
            <person name="Drula E."/>
            <person name="Lipzen A."/>
            <person name="Balint B."/>
            <person name="Henrissat B."/>
            <person name="Andreopoulos B."/>
            <person name="Martin F.M."/>
            <person name="Harder C.B."/>
            <person name="Rigling D."/>
            <person name="Ford K.L."/>
            <person name="Foster G.D."/>
            <person name="Pangilinan J."/>
            <person name="Papanicolaou A."/>
            <person name="Barry K."/>
            <person name="LaButti K."/>
            <person name="Viragh M."/>
            <person name="Koriabine M."/>
            <person name="Yan M."/>
            <person name="Riley R."/>
            <person name="Champramary S."/>
            <person name="Plett K.L."/>
            <person name="Tsai I.J."/>
            <person name="Slot J."/>
            <person name="Sipos G."/>
            <person name="Plett J."/>
            <person name="Nagy L.G."/>
            <person name="Grigoriev I.V."/>
        </authorList>
    </citation>
    <scope>NUCLEOTIDE SEQUENCE</scope>
    <source>
        <strain evidence="1">CCBAS 213</strain>
    </source>
</reference>
<dbReference type="Proteomes" id="UP001175211">
    <property type="component" value="Unassembled WGS sequence"/>
</dbReference>
<dbReference type="AlphaFoldDB" id="A0AA39KD96"/>
<dbReference type="GeneID" id="85356880"/>
<evidence type="ECO:0000313" key="1">
    <source>
        <dbReference type="EMBL" id="KAK0457736.1"/>
    </source>
</evidence>
<comment type="caution">
    <text evidence="1">The sequence shown here is derived from an EMBL/GenBank/DDBJ whole genome shotgun (WGS) entry which is preliminary data.</text>
</comment>
<organism evidence="1 2">
    <name type="scientific">Armillaria tabescens</name>
    <name type="common">Ringless honey mushroom</name>
    <name type="synonym">Agaricus tabescens</name>
    <dbReference type="NCBI Taxonomy" id="1929756"/>
    <lineage>
        <taxon>Eukaryota</taxon>
        <taxon>Fungi</taxon>
        <taxon>Dikarya</taxon>
        <taxon>Basidiomycota</taxon>
        <taxon>Agaricomycotina</taxon>
        <taxon>Agaricomycetes</taxon>
        <taxon>Agaricomycetidae</taxon>
        <taxon>Agaricales</taxon>
        <taxon>Marasmiineae</taxon>
        <taxon>Physalacriaceae</taxon>
        <taxon>Desarmillaria</taxon>
    </lineage>
</organism>
<accession>A0AA39KD96</accession>
<gene>
    <name evidence="1" type="ORF">EV420DRAFT_1547068</name>
</gene>
<protein>
    <submittedName>
        <fullName evidence="1">Uncharacterized protein</fullName>
    </submittedName>
</protein>
<name>A0AA39KD96_ARMTA</name>
<dbReference type="EMBL" id="JAUEPS010000020">
    <property type="protein sequence ID" value="KAK0457736.1"/>
    <property type="molecule type" value="Genomic_DNA"/>
</dbReference>
<evidence type="ECO:0000313" key="2">
    <source>
        <dbReference type="Proteomes" id="UP001175211"/>
    </source>
</evidence>